<organism evidence="2 3">
    <name type="scientific">Caldicellulosiruptor naganoensis</name>
    <dbReference type="NCBI Taxonomy" id="29324"/>
    <lineage>
        <taxon>Bacteria</taxon>
        <taxon>Bacillati</taxon>
        <taxon>Bacillota</taxon>
        <taxon>Bacillota incertae sedis</taxon>
        <taxon>Caldicellulosiruptorales</taxon>
        <taxon>Caldicellulosiruptoraceae</taxon>
        <taxon>Caldicellulosiruptor</taxon>
    </lineage>
</organism>
<dbReference type="EMBL" id="CP113864">
    <property type="protein sequence ID" value="WAM32105.1"/>
    <property type="molecule type" value="Genomic_DNA"/>
</dbReference>
<name>A0ABY7BHY6_9FIRM</name>
<evidence type="ECO:0000259" key="1">
    <source>
        <dbReference type="Pfam" id="PF02120"/>
    </source>
</evidence>
<keyword evidence="3" id="KW-1185">Reference proteome</keyword>
<keyword evidence="2" id="KW-0282">Flagellum</keyword>
<dbReference type="RefSeq" id="WP_052671478.1">
    <property type="nucleotide sequence ID" value="NZ_CP113864.1"/>
</dbReference>
<proteinExistence type="predicted"/>
<dbReference type="Gene3D" id="3.30.750.140">
    <property type="match status" value="1"/>
</dbReference>
<dbReference type="Pfam" id="PF02120">
    <property type="entry name" value="Flg_hook"/>
    <property type="match status" value="1"/>
</dbReference>
<evidence type="ECO:0000313" key="3">
    <source>
        <dbReference type="Proteomes" id="UP001164745"/>
    </source>
</evidence>
<dbReference type="InterPro" id="IPR021136">
    <property type="entry name" value="Flagellar_hook_control-like_C"/>
</dbReference>
<sequence>MEASLVRVNNLLFAASSNKVEESLQKPRQGTQSSFKKIFDRASKRTTENITAPKTDKNEDSGRFAVVLNPKIRQVITQDNKSVKKGQGQTATEVLQEATQPALKEEEKISDFVLNLILSLLQNTKGQAGEFFKQILIKEENAFEHTIVKEMINTLNAIKTFDADVAGQEKNLVEIFNIVGQVSKNVSEEAGNGDWHLAKLVFESAEVLGLSTERSNSIDNKIGLKDNSFSMLENILLKNEKNDILPPEWRLINKEVAFLKKLVQVLSENSDHMVNHHSNMLNNLYENVTYDFEARDVKSTDNLQLYLGDLKEDISAQTNEETWLHTVEKLENKDPSDDRNEFLGKISSKFDANTLSKVEIRADENVFKALRASVIEQIAEKISLIHKQNLTTLTVSIKPEWLGNVVIELNRDLNGNITGNIIVSNPQVKEIVESSLSNLLTILKDQGINISQLNVSLGNSHSSQQFQSQQRFSQKQYSFAQTEDTMDTIEGLIYEISENVLNLRA</sequence>
<dbReference type="CDD" id="cd17470">
    <property type="entry name" value="T3SS_Flik_C"/>
    <property type="match status" value="1"/>
</dbReference>
<evidence type="ECO:0000313" key="2">
    <source>
        <dbReference type="EMBL" id="WAM32105.1"/>
    </source>
</evidence>
<accession>A0ABY7BHY6</accession>
<dbReference type="Proteomes" id="UP001164745">
    <property type="component" value="Chromosome"/>
</dbReference>
<keyword evidence="2" id="KW-0966">Cell projection</keyword>
<gene>
    <name evidence="2" type="ORF">OTJ99_000610</name>
</gene>
<reference evidence="2" key="1">
    <citation type="submission" date="2022-12" db="EMBL/GenBank/DDBJ databases">
        <authorList>
            <person name="Bing R.G."/>
            <person name="Willard D.J."/>
            <person name="Manesh M.J.H."/>
            <person name="Laemthong T."/>
            <person name="Crosby J.R."/>
            <person name="Kelly R.M."/>
        </authorList>
    </citation>
    <scope>NUCLEOTIDE SEQUENCE</scope>
    <source>
        <strain evidence="2">DSM 8991</strain>
    </source>
</reference>
<feature type="domain" description="Flagellar hook-length control protein-like C-terminal" evidence="1">
    <location>
        <begin position="385"/>
        <end position="462"/>
    </location>
</feature>
<protein>
    <submittedName>
        <fullName evidence="2">Flagellar hook-length control protein FliK</fullName>
    </submittedName>
</protein>
<dbReference type="InterPro" id="IPR038610">
    <property type="entry name" value="FliK-like_C_sf"/>
</dbReference>
<keyword evidence="2" id="KW-0969">Cilium</keyword>